<evidence type="ECO:0000259" key="1">
    <source>
        <dbReference type="SMART" id="SM01012"/>
    </source>
</evidence>
<dbReference type="SUPFAM" id="SSF55781">
    <property type="entry name" value="GAF domain-like"/>
    <property type="match status" value="1"/>
</dbReference>
<dbReference type="Gene3D" id="3.30.450.40">
    <property type="match status" value="1"/>
</dbReference>
<dbReference type="InterPro" id="IPR029016">
    <property type="entry name" value="GAF-like_dom_sf"/>
</dbReference>
<evidence type="ECO:0000313" key="2">
    <source>
        <dbReference type="EMBL" id="GGX81374.1"/>
    </source>
</evidence>
<proteinExistence type="predicted"/>
<reference evidence="2" key="2">
    <citation type="submission" date="2020-09" db="EMBL/GenBank/DDBJ databases">
        <authorList>
            <person name="Sun Q."/>
            <person name="Ohkuma M."/>
        </authorList>
    </citation>
    <scope>NUCLEOTIDE SEQUENCE</scope>
    <source>
        <strain evidence="2">JCM 4956</strain>
    </source>
</reference>
<dbReference type="SMART" id="SM01012">
    <property type="entry name" value="ANTAR"/>
    <property type="match status" value="1"/>
</dbReference>
<dbReference type="RefSeq" id="WP_190038385.1">
    <property type="nucleotide sequence ID" value="NZ_BMWD01000023.1"/>
</dbReference>
<comment type="caution">
    <text evidence="2">The sequence shown here is derived from an EMBL/GenBank/DDBJ whole genome shotgun (WGS) entry which is preliminary data.</text>
</comment>
<dbReference type="AlphaFoldDB" id="A0A918NMP6"/>
<gene>
    <name evidence="2" type="ORF">GCM10010515_56250</name>
</gene>
<dbReference type="Proteomes" id="UP000645555">
    <property type="component" value="Unassembled WGS sequence"/>
</dbReference>
<feature type="domain" description="ANTAR" evidence="1">
    <location>
        <begin position="144"/>
        <end position="216"/>
    </location>
</feature>
<dbReference type="GO" id="GO:0003723">
    <property type="term" value="F:RNA binding"/>
    <property type="evidence" value="ECO:0007669"/>
    <property type="project" value="InterPro"/>
</dbReference>
<dbReference type="EMBL" id="BMWD01000023">
    <property type="protein sequence ID" value="GGX81374.1"/>
    <property type="molecule type" value="Genomic_DNA"/>
</dbReference>
<reference evidence="2" key="1">
    <citation type="journal article" date="2014" name="Int. J. Syst. Evol. Microbiol.">
        <title>Complete genome sequence of Corynebacterium casei LMG S-19264T (=DSM 44701T), isolated from a smear-ripened cheese.</title>
        <authorList>
            <consortium name="US DOE Joint Genome Institute (JGI-PGF)"/>
            <person name="Walter F."/>
            <person name="Albersmeier A."/>
            <person name="Kalinowski J."/>
            <person name="Ruckert C."/>
        </authorList>
    </citation>
    <scope>NUCLEOTIDE SEQUENCE</scope>
    <source>
        <strain evidence="2">JCM 4956</strain>
    </source>
</reference>
<protein>
    <submittedName>
        <fullName evidence="2">GAF domain-containing protein</fullName>
    </submittedName>
</protein>
<dbReference type="InterPro" id="IPR005561">
    <property type="entry name" value="ANTAR"/>
</dbReference>
<organism evidence="2 3">
    <name type="scientific">Streptomyces fructofermentans</name>
    <dbReference type="NCBI Taxonomy" id="152141"/>
    <lineage>
        <taxon>Bacteria</taxon>
        <taxon>Bacillati</taxon>
        <taxon>Actinomycetota</taxon>
        <taxon>Actinomycetes</taxon>
        <taxon>Kitasatosporales</taxon>
        <taxon>Streptomycetaceae</taxon>
        <taxon>Streptomyces</taxon>
    </lineage>
</organism>
<accession>A0A918NMP6</accession>
<name>A0A918NMP6_9ACTN</name>
<keyword evidence="3" id="KW-1185">Reference proteome</keyword>
<sequence length="238" mass="24898">MISDRMAEILRRLQTNDWSDAVADAAEPLGVDGISVSAGSGTGVTEILWSSGGISDGFEDLQATLGQGPGPDSLAAGTAVRVPDLTRVLEDRWPALVTEASVLSVGAVFCFPLRIGAITLGVLTLVRSACGPLTAGQGDDANALAAVLTKRVLDLGFPLLSAPEEESLPYHHAVLHQATGMVSAQLSVSLAEALLRLRAHAYSNSLNLTDTARDIVARRLRLAPEPPPMNVIDDADED</sequence>
<evidence type="ECO:0000313" key="3">
    <source>
        <dbReference type="Proteomes" id="UP000645555"/>
    </source>
</evidence>